<gene>
    <name evidence="1" type="ORF">V5E97_19395</name>
</gene>
<name>A0AAU7CRP0_9BACT</name>
<proteinExistence type="predicted"/>
<protein>
    <submittedName>
        <fullName evidence="1">Uncharacterized protein</fullName>
    </submittedName>
</protein>
<sequence length="87" mass="10013">MPEGMSSMDAMQAGAMDFKKKAGPILNLVNGLYLAPWFMANEFRENSQEERRLEMRLVMIPKNRRSLDLNRKYSSDGAGSRDQRFPI</sequence>
<dbReference type="EMBL" id="CP155447">
    <property type="protein sequence ID" value="XBH08119.1"/>
    <property type="molecule type" value="Genomic_DNA"/>
</dbReference>
<evidence type="ECO:0000313" key="1">
    <source>
        <dbReference type="EMBL" id="XBH08119.1"/>
    </source>
</evidence>
<organism evidence="1">
    <name type="scientific">Singulisphaera sp. Ch08</name>
    <dbReference type="NCBI Taxonomy" id="3120278"/>
    <lineage>
        <taxon>Bacteria</taxon>
        <taxon>Pseudomonadati</taxon>
        <taxon>Planctomycetota</taxon>
        <taxon>Planctomycetia</taxon>
        <taxon>Isosphaerales</taxon>
        <taxon>Isosphaeraceae</taxon>
        <taxon>Singulisphaera</taxon>
    </lineage>
</organism>
<dbReference type="AlphaFoldDB" id="A0AAU7CRP0"/>
<accession>A0AAU7CRP0</accession>
<reference evidence="1" key="1">
    <citation type="submission" date="2024-05" db="EMBL/GenBank/DDBJ databases">
        <title>Planctomycetes of the genus Singulisphaera possess chitinolytic capabilities.</title>
        <authorList>
            <person name="Ivanova A."/>
        </authorList>
    </citation>
    <scope>NUCLEOTIDE SEQUENCE</scope>
    <source>
        <strain evidence="1">Ch08T</strain>
    </source>
</reference>
<dbReference type="RefSeq" id="WP_406700957.1">
    <property type="nucleotide sequence ID" value="NZ_CP155447.1"/>
</dbReference>